<comment type="caution">
    <text evidence="4">The sequence shown here is derived from an EMBL/GenBank/DDBJ whole genome shotgun (WGS) entry which is preliminary data.</text>
</comment>
<dbReference type="Pfam" id="PF23231">
    <property type="entry name" value="HAT_Syf1_CNRKL1_C"/>
    <property type="match status" value="1"/>
</dbReference>
<gene>
    <name evidence="4" type="ORF">DY000_02048761</name>
</gene>
<name>A0ABQ7F3Y6_BRACR</name>
<dbReference type="Gene3D" id="1.25.40.10">
    <property type="entry name" value="Tetratricopeptide repeat domain"/>
    <property type="match status" value="1"/>
</dbReference>
<protein>
    <recommendedName>
        <fullName evidence="3">Pre-mRNA-splicing factor Syf1/CRNKL1-like C-terminal HAT-repeats domain-containing protein</fullName>
    </recommendedName>
</protein>
<dbReference type="PANTHER" id="PTHR11246:SF5">
    <property type="entry name" value="PRE-MRNA-SPLICING FACTOR SYF1"/>
    <property type="match status" value="1"/>
</dbReference>
<dbReference type="SUPFAM" id="SSF48452">
    <property type="entry name" value="TPR-like"/>
    <property type="match status" value="1"/>
</dbReference>
<dbReference type="InterPro" id="IPR011990">
    <property type="entry name" value="TPR-like_helical_dom_sf"/>
</dbReference>
<dbReference type="Proteomes" id="UP000266723">
    <property type="component" value="Unassembled WGS sequence"/>
</dbReference>
<evidence type="ECO:0000256" key="2">
    <source>
        <dbReference type="SAM" id="MobiDB-lite"/>
    </source>
</evidence>
<proteinExistence type="predicted"/>
<feature type="compositionally biased region" description="Basic and acidic residues" evidence="2">
    <location>
        <begin position="333"/>
        <end position="346"/>
    </location>
</feature>
<keyword evidence="5" id="KW-1185">Reference proteome</keyword>
<accession>A0ABQ7F3Y6</accession>
<dbReference type="InterPro" id="IPR045075">
    <property type="entry name" value="Syf1-like"/>
</dbReference>
<keyword evidence="1" id="KW-0677">Repeat</keyword>
<dbReference type="PANTHER" id="PTHR11246">
    <property type="entry name" value="PRE-MRNA SPLICING FACTOR"/>
    <property type="match status" value="1"/>
</dbReference>
<feature type="region of interest" description="Disordered" evidence="2">
    <location>
        <begin position="333"/>
        <end position="364"/>
    </location>
</feature>
<dbReference type="InterPro" id="IPR055430">
    <property type="entry name" value="HAT_Syf1_CNRKL1_C"/>
</dbReference>
<evidence type="ECO:0000313" key="4">
    <source>
        <dbReference type="EMBL" id="KAF3610753.1"/>
    </source>
</evidence>
<dbReference type="EMBL" id="QGKV02000297">
    <property type="protein sequence ID" value="KAF3610753.1"/>
    <property type="molecule type" value="Genomic_DNA"/>
</dbReference>
<feature type="domain" description="Pre-mRNA-splicing factor Syf1/CRNKL1-like C-terminal HAT-repeats" evidence="3">
    <location>
        <begin position="69"/>
        <end position="207"/>
    </location>
</feature>
<evidence type="ECO:0000256" key="1">
    <source>
        <dbReference type="ARBA" id="ARBA00022737"/>
    </source>
</evidence>
<organism evidence="4 5">
    <name type="scientific">Brassica cretica</name>
    <name type="common">Mustard</name>
    <dbReference type="NCBI Taxonomy" id="69181"/>
    <lineage>
        <taxon>Eukaryota</taxon>
        <taxon>Viridiplantae</taxon>
        <taxon>Streptophyta</taxon>
        <taxon>Embryophyta</taxon>
        <taxon>Tracheophyta</taxon>
        <taxon>Spermatophyta</taxon>
        <taxon>Magnoliopsida</taxon>
        <taxon>eudicotyledons</taxon>
        <taxon>Gunneridae</taxon>
        <taxon>Pentapetalae</taxon>
        <taxon>rosids</taxon>
        <taxon>malvids</taxon>
        <taxon>Brassicales</taxon>
        <taxon>Brassicaceae</taxon>
        <taxon>Brassiceae</taxon>
        <taxon>Brassica</taxon>
    </lineage>
</organism>
<evidence type="ECO:0000259" key="3">
    <source>
        <dbReference type="Pfam" id="PF23231"/>
    </source>
</evidence>
<reference evidence="4 5" key="1">
    <citation type="journal article" date="2020" name="BMC Genomics">
        <title>Intraspecific diversification of the crop wild relative Brassica cretica Lam. using demographic model selection.</title>
        <authorList>
            <person name="Kioukis A."/>
            <person name="Michalopoulou V.A."/>
            <person name="Briers L."/>
            <person name="Pirintsos S."/>
            <person name="Studholme D.J."/>
            <person name="Pavlidis P."/>
            <person name="Sarris P.F."/>
        </authorList>
    </citation>
    <scope>NUCLEOTIDE SEQUENCE [LARGE SCALE GENOMIC DNA]</scope>
    <source>
        <strain evidence="5">cv. PFS-1207/04</strain>
    </source>
</reference>
<sequence>MLVLSLIRFIPSTRIGEVHTDAPEINYDKFMVRRYDHLQVLVNTNLELPATSAGPSESELRFRLTHFYVHKAVYEKILDFRITTPKIILNYVFLLEENKYFENAFDMYQRGVKIFKYFMLKTYGNLSYKVCQEIWEDKAERAIELFEHAAYMMLSVRTLYLQYAKLEEDYGMAKQAMKVYEEATKKVPECQRVEMCEIYISHAAEIFCDRAVYKYVSHYADPRSDPEFKEEVGLEVSVTQSGTSLSCNVGKKTQRNASDQEKRLRRLQSEAAHVPNVYHSYIKRWCKKTGVCEPVTGNVEGTEFPEECDDESVGEDKVEIAHKEVLVFGRPARNREQDGKEAREGVENGNQGFGCAREDKETQTSSVSNDVDKLLVIQFGIVICRT</sequence>
<evidence type="ECO:0000313" key="5">
    <source>
        <dbReference type="Proteomes" id="UP000266723"/>
    </source>
</evidence>